<sequence length="372" mass="40623">MCFSLCVSELRCNPGQFACHSGTIQCIPLSWQCDGWPTCEDESDEMDCPSITVDQRSRHGKESIDNRHSHGRSGEAPHFHAGSGEKSLPFSSPAHWKVLDHQCGGANQSPINVDRKTARRSSELGAFVFKGYNTAPAGAWSIANSGHAVQVNLGSDISVSGAGLPAVYNALQFHFHWGKPNGNGSEHQLDGNQYPMEIHIVHMHSKYTDIKVAATDPNGLAVLGFFYKVSDTDNTNYNTIIDGLQSVSYSGDSVDLASTFRLDSLLPSENLLSRYYRYRGSLTTPGCAEAVIWTVFEDPIPISSSQLSAFVNSVHFSASGQTEVKMQDNFRPVQALNRRRIYASKQASMNSGAIPALSIVLLLFPLLAIRLL</sequence>
<dbReference type="InterPro" id="IPR002172">
    <property type="entry name" value="LDrepeatLR_classA_rpt"/>
</dbReference>
<dbReference type="SUPFAM" id="SSF57424">
    <property type="entry name" value="LDL receptor-like module"/>
    <property type="match status" value="1"/>
</dbReference>
<dbReference type="Pfam" id="PF00194">
    <property type="entry name" value="Carb_anhydrase"/>
    <property type="match status" value="1"/>
</dbReference>
<comment type="catalytic activity">
    <reaction evidence="11">
        <text>hydrogencarbonate + H(+) = CO2 + H2O</text>
        <dbReference type="Rhea" id="RHEA:10748"/>
        <dbReference type="ChEBI" id="CHEBI:15377"/>
        <dbReference type="ChEBI" id="CHEBI:15378"/>
        <dbReference type="ChEBI" id="CHEBI:16526"/>
        <dbReference type="ChEBI" id="CHEBI:17544"/>
        <dbReference type="EC" id="4.2.1.1"/>
    </reaction>
</comment>
<dbReference type="PANTHER" id="PTHR18952:SF134">
    <property type="entry name" value="CARBONIC ANHYDRASE 15"/>
    <property type="match status" value="1"/>
</dbReference>
<dbReference type="PROSITE" id="PS00162">
    <property type="entry name" value="ALPHA_CA_1"/>
    <property type="match status" value="1"/>
</dbReference>
<organism evidence="15 16">
    <name type="scientific">Acipenser ruthenus</name>
    <name type="common">Sterlet sturgeon</name>
    <dbReference type="NCBI Taxonomy" id="7906"/>
    <lineage>
        <taxon>Eukaryota</taxon>
        <taxon>Metazoa</taxon>
        <taxon>Chordata</taxon>
        <taxon>Craniata</taxon>
        <taxon>Vertebrata</taxon>
        <taxon>Euteleostomi</taxon>
        <taxon>Actinopterygii</taxon>
        <taxon>Chondrostei</taxon>
        <taxon>Acipenseriformes</taxon>
        <taxon>Acipenseridae</taxon>
        <taxon>Acipenser</taxon>
    </lineage>
</organism>
<comment type="cofactor">
    <cofactor evidence="1 11">
        <name>Zn(2+)</name>
        <dbReference type="ChEBI" id="CHEBI:29105"/>
    </cofactor>
</comment>
<keyword evidence="13" id="KW-0472">Membrane</keyword>
<keyword evidence="8" id="KW-0325">Glycoprotein</keyword>
<keyword evidence="9 11" id="KW-0456">Lyase</keyword>
<proteinExistence type="inferred from homology"/>
<keyword evidence="4 11" id="KW-0479">Metal-binding</keyword>
<evidence type="ECO:0000256" key="11">
    <source>
        <dbReference type="RuleBase" id="RU367011"/>
    </source>
</evidence>
<keyword evidence="6 11" id="KW-0862">Zinc</keyword>
<dbReference type="CDD" id="cd00112">
    <property type="entry name" value="LDLa"/>
    <property type="match status" value="1"/>
</dbReference>
<accession>A0A444U5Q7</accession>
<evidence type="ECO:0000256" key="3">
    <source>
        <dbReference type="ARBA" id="ARBA00012925"/>
    </source>
</evidence>
<evidence type="ECO:0000256" key="10">
    <source>
        <dbReference type="PROSITE-ProRule" id="PRU00124"/>
    </source>
</evidence>
<feature type="compositionally biased region" description="Basic and acidic residues" evidence="12">
    <location>
        <begin position="55"/>
        <end position="78"/>
    </location>
</feature>
<evidence type="ECO:0000313" key="16">
    <source>
        <dbReference type="Proteomes" id="UP000289886"/>
    </source>
</evidence>
<comment type="function">
    <text evidence="11">Reversible hydration of carbon dioxide.</text>
</comment>
<dbReference type="SMART" id="SM00192">
    <property type="entry name" value="LDLa"/>
    <property type="match status" value="1"/>
</dbReference>
<evidence type="ECO:0000256" key="13">
    <source>
        <dbReference type="SAM" id="Phobius"/>
    </source>
</evidence>
<dbReference type="CDD" id="cd03117">
    <property type="entry name" value="alpha_CA_IV_XV_like"/>
    <property type="match status" value="1"/>
</dbReference>
<comment type="similarity">
    <text evidence="2 11">Belongs to the alpha-carbonic anhydrase family.</text>
</comment>
<evidence type="ECO:0000256" key="7">
    <source>
        <dbReference type="ARBA" id="ARBA00023157"/>
    </source>
</evidence>
<evidence type="ECO:0000256" key="5">
    <source>
        <dbReference type="ARBA" id="ARBA00022729"/>
    </source>
</evidence>
<dbReference type="SUPFAM" id="SSF51069">
    <property type="entry name" value="Carbonic anhydrase"/>
    <property type="match status" value="1"/>
</dbReference>
<dbReference type="InterPro" id="IPR041874">
    <property type="entry name" value="CA4/CA15"/>
</dbReference>
<evidence type="ECO:0000256" key="9">
    <source>
        <dbReference type="ARBA" id="ARBA00023239"/>
    </source>
</evidence>
<comment type="caution">
    <text evidence="15">The sequence shown here is derived from an EMBL/GenBank/DDBJ whole genome shotgun (WGS) entry which is preliminary data.</text>
</comment>
<dbReference type="InterPro" id="IPR036055">
    <property type="entry name" value="LDL_receptor-like_sf"/>
</dbReference>
<dbReference type="EMBL" id="SCEB01215265">
    <property type="protein sequence ID" value="RXM30490.1"/>
    <property type="molecule type" value="Genomic_DNA"/>
</dbReference>
<dbReference type="Pfam" id="PF00057">
    <property type="entry name" value="Ldl_recept_a"/>
    <property type="match status" value="1"/>
</dbReference>
<evidence type="ECO:0000313" key="15">
    <source>
        <dbReference type="EMBL" id="RXM30490.1"/>
    </source>
</evidence>
<comment type="caution">
    <text evidence="10">Lacks conserved residue(s) required for the propagation of feature annotation.</text>
</comment>
<name>A0A444U5Q7_ACIRT</name>
<keyword evidence="5" id="KW-0732">Signal</keyword>
<keyword evidence="7 10" id="KW-1015">Disulfide bond</keyword>
<evidence type="ECO:0000256" key="8">
    <source>
        <dbReference type="ARBA" id="ARBA00023180"/>
    </source>
</evidence>
<dbReference type="PANTHER" id="PTHR18952">
    <property type="entry name" value="CARBONIC ANHYDRASE"/>
    <property type="match status" value="1"/>
</dbReference>
<dbReference type="GO" id="GO:0008270">
    <property type="term" value="F:zinc ion binding"/>
    <property type="evidence" value="ECO:0007669"/>
    <property type="project" value="UniProtKB-UniRule"/>
</dbReference>
<dbReference type="GO" id="GO:0004089">
    <property type="term" value="F:carbonate dehydratase activity"/>
    <property type="evidence" value="ECO:0007669"/>
    <property type="project" value="UniProtKB-UniRule"/>
</dbReference>
<reference evidence="15 16" key="1">
    <citation type="submission" date="2019-01" db="EMBL/GenBank/DDBJ databases">
        <title>Draft Genome and Complete Hox-Cluster Characterization of the Sterlet Sturgeon (Acipenser ruthenus).</title>
        <authorList>
            <person name="Wei Q."/>
        </authorList>
    </citation>
    <scope>NUCLEOTIDE SEQUENCE [LARGE SCALE GENOMIC DNA]</scope>
    <source>
        <strain evidence="15">WHYD16114868_AA</strain>
        <tissue evidence="15">Blood</tissue>
    </source>
</reference>
<evidence type="ECO:0000256" key="2">
    <source>
        <dbReference type="ARBA" id="ARBA00010718"/>
    </source>
</evidence>
<evidence type="ECO:0000256" key="4">
    <source>
        <dbReference type="ARBA" id="ARBA00022723"/>
    </source>
</evidence>
<dbReference type="InterPro" id="IPR023561">
    <property type="entry name" value="Carbonic_anhydrase_a-class"/>
</dbReference>
<dbReference type="GO" id="GO:0005886">
    <property type="term" value="C:plasma membrane"/>
    <property type="evidence" value="ECO:0007669"/>
    <property type="project" value="TreeGrafter"/>
</dbReference>
<feature type="region of interest" description="Disordered" evidence="12">
    <location>
        <begin position="52"/>
        <end position="87"/>
    </location>
</feature>
<dbReference type="InterPro" id="IPR018338">
    <property type="entry name" value="Carbonic_anhydrase_a-class_CS"/>
</dbReference>
<feature type="transmembrane region" description="Helical" evidence="13">
    <location>
        <begin position="352"/>
        <end position="371"/>
    </location>
</feature>
<feature type="domain" description="Alpha-carbonic anhydrase" evidence="14">
    <location>
        <begin position="86"/>
        <end position="345"/>
    </location>
</feature>
<evidence type="ECO:0000256" key="6">
    <source>
        <dbReference type="ARBA" id="ARBA00022833"/>
    </source>
</evidence>
<dbReference type="FunFam" id="3.10.200.10:FF:000003">
    <property type="entry name" value="Carbonic anhydrase 12"/>
    <property type="match status" value="1"/>
</dbReference>
<gene>
    <name evidence="15" type="ORF">EOD39_17921</name>
</gene>
<dbReference type="InterPro" id="IPR023415">
    <property type="entry name" value="LDLR_class-A_CS"/>
</dbReference>
<dbReference type="PROSITE" id="PS50068">
    <property type="entry name" value="LDLRA_2"/>
    <property type="match status" value="1"/>
</dbReference>
<dbReference type="FunFam" id="4.10.400.10:FF:000115">
    <property type="entry name" value="integral membrane protein DGCR2/IDD isoform X1"/>
    <property type="match status" value="1"/>
</dbReference>
<dbReference type="InterPro" id="IPR001148">
    <property type="entry name" value="CA_dom"/>
</dbReference>
<dbReference type="SMART" id="SM01057">
    <property type="entry name" value="Carb_anhydrase"/>
    <property type="match status" value="1"/>
</dbReference>
<dbReference type="Gene3D" id="3.10.200.10">
    <property type="entry name" value="Alpha carbonic anhydrase"/>
    <property type="match status" value="1"/>
</dbReference>
<evidence type="ECO:0000256" key="12">
    <source>
        <dbReference type="SAM" id="MobiDB-lite"/>
    </source>
</evidence>
<dbReference type="InterPro" id="IPR036398">
    <property type="entry name" value="CA_dom_sf"/>
</dbReference>
<dbReference type="PROSITE" id="PS01209">
    <property type="entry name" value="LDLRA_1"/>
    <property type="match status" value="1"/>
</dbReference>
<feature type="disulfide bond" evidence="10">
    <location>
        <begin position="33"/>
        <end position="48"/>
    </location>
</feature>
<keyword evidence="13" id="KW-1133">Transmembrane helix</keyword>
<keyword evidence="16" id="KW-1185">Reference proteome</keyword>
<keyword evidence="13" id="KW-0812">Transmembrane</keyword>
<dbReference type="EC" id="4.2.1.1" evidence="3 11"/>
<evidence type="ECO:0000259" key="14">
    <source>
        <dbReference type="PROSITE" id="PS51144"/>
    </source>
</evidence>
<dbReference type="Proteomes" id="UP000289886">
    <property type="component" value="Unassembled WGS sequence"/>
</dbReference>
<dbReference type="PROSITE" id="PS51144">
    <property type="entry name" value="ALPHA_CA_2"/>
    <property type="match status" value="1"/>
</dbReference>
<protein>
    <recommendedName>
        <fullName evidence="3 11">Carbonic anhydrase</fullName>
        <ecNumber evidence="3 11">4.2.1.1</ecNumber>
    </recommendedName>
</protein>
<evidence type="ECO:0000256" key="1">
    <source>
        <dbReference type="ARBA" id="ARBA00001947"/>
    </source>
</evidence>
<dbReference type="Gene3D" id="4.10.400.10">
    <property type="entry name" value="Low-density Lipoprotein Receptor"/>
    <property type="match status" value="1"/>
</dbReference>
<dbReference type="AlphaFoldDB" id="A0A444U5Q7"/>